<keyword evidence="3" id="KW-1185">Reference proteome</keyword>
<name>A0ABT7SPD8_9GAMM</name>
<dbReference type="RefSeq" id="WP_289410706.1">
    <property type="nucleotide sequence ID" value="NZ_JAUCDY010000007.1"/>
</dbReference>
<feature type="chain" id="PRO_5046469830" evidence="1">
    <location>
        <begin position="21"/>
        <end position="220"/>
    </location>
</feature>
<feature type="signal peptide" evidence="1">
    <location>
        <begin position="1"/>
        <end position="20"/>
    </location>
</feature>
<gene>
    <name evidence="2" type="ORF">QEZ41_07120</name>
</gene>
<evidence type="ECO:0000256" key="1">
    <source>
        <dbReference type="SAM" id="SignalP"/>
    </source>
</evidence>
<proteinExistence type="predicted"/>
<dbReference type="Proteomes" id="UP001241056">
    <property type="component" value="Unassembled WGS sequence"/>
</dbReference>
<evidence type="ECO:0000313" key="3">
    <source>
        <dbReference type="Proteomes" id="UP001241056"/>
    </source>
</evidence>
<dbReference type="EMBL" id="JAUCDY010000007">
    <property type="protein sequence ID" value="MDM7858046.1"/>
    <property type="molecule type" value="Genomic_DNA"/>
</dbReference>
<reference evidence="2 3" key="1">
    <citation type="submission" date="2023-06" db="EMBL/GenBank/DDBJ databases">
        <title>Thiopseudomonas sp. CY1220 draft genome sequence.</title>
        <authorList>
            <person name="Zhao G."/>
            <person name="An M."/>
        </authorList>
    </citation>
    <scope>NUCLEOTIDE SEQUENCE [LARGE SCALE GENOMIC DNA]</scope>
    <source>
        <strain evidence="2 3">CY1220</strain>
    </source>
</reference>
<keyword evidence="1" id="KW-0732">Signal</keyword>
<accession>A0ABT7SPD8</accession>
<sequence>MYKYLALFFITATLALPASAQQQTAKLFKSYEYNQAKSEFLAKEGFYDCSTDFGREALCLDSVDFIGHEFGAVFYFMGDKLISVMLADEYEDQLYYQIAGALAKTFTLTAMDSDTERLDLLELARTVQDRADYDAKVNAFESLSLERGELTYIFIEGQAREFEGKKNVVDAVQTLPVGTREADFRVVENEEGSYMFVSFNQPRLTSIKVKQNMQQPVEDF</sequence>
<organism evidence="2 3">
    <name type="scientific">Thiopseudomonas acetoxidans</name>
    <dbReference type="NCBI Taxonomy" id="3041622"/>
    <lineage>
        <taxon>Bacteria</taxon>
        <taxon>Pseudomonadati</taxon>
        <taxon>Pseudomonadota</taxon>
        <taxon>Gammaproteobacteria</taxon>
        <taxon>Pseudomonadales</taxon>
        <taxon>Pseudomonadaceae</taxon>
        <taxon>Thiopseudomonas</taxon>
    </lineage>
</organism>
<comment type="caution">
    <text evidence="2">The sequence shown here is derived from an EMBL/GenBank/DDBJ whole genome shotgun (WGS) entry which is preliminary data.</text>
</comment>
<protein>
    <submittedName>
        <fullName evidence="2">Uncharacterized protein</fullName>
    </submittedName>
</protein>
<evidence type="ECO:0000313" key="2">
    <source>
        <dbReference type="EMBL" id="MDM7858046.1"/>
    </source>
</evidence>